<evidence type="ECO:0000313" key="2">
    <source>
        <dbReference type="Proteomes" id="UP000265520"/>
    </source>
</evidence>
<comment type="caution">
    <text evidence="1">The sequence shown here is derived from an EMBL/GenBank/DDBJ whole genome shotgun (WGS) entry which is preliminary data.</text>
</comment>
<reference evidence="1 2" key="1">
    <citation type="journal article" date="2018" name="Front. Plant Sci.">
        <title>Red Clover (Trifolium pratense) and Zigzag Clover (T. medium) - A Picture of Genomic Similarities and Differences.</title>
        <authorList>
            <person name="Dluhosova J."/>
            <person name="Istvanek J."/>
            <person name="Nedelnik J."/>
            <person name="Repkova J."/>
        </authorList>
    </citation>
    <scope>NUCLEOTIDE SEQUENCE [LARGE SCALE GENOMIC DNA]</scope>
    <source>
        <strain evidence="2">cv. 10/8</strain>
        <tissue evidence="1">Leaf</tissue>
    </source>
</reference>
<evidence type="ECO:0000313" key="1">
    <source>
        <dbReference type="EMBL" id="MCI26902.1"/>
    </source>
</evidence>
<dbReference type="EMBL" id="LXQA010156063">
    <property type="protein sequence ID" value="MCI26902.1"/>
    <property type="molecule type" value="Genomic_DNA"/>
</dbReference>
<sequence>MYQGPTLAAQALQIQLNKAPSRKLPSYAKHNRHDSYCAPPTGDAFLLCSRNRWIHFNGLHQSNASSCQLTLMIITVSPIYRKALAPRYFFIHDTLYLNVIANVTTLDLTIRIT</sequence>
<keyword evidence="2" id="KW-1185">Reference proteome</keyword>
<proteinExistence type="predicted"/>
<organism evidence="1 2">
    <name type="scientific">Trifolium medium</name>
    <dbReference type="NCBI Taxonomy" id="97028"/>
    <lineage>
        <taxon>Eukaryota</taxon>
        <taxon>Viridiplantae</taxon>
        <taxon>Streptophyta</taxon>
        <taxon>Embryophyta</taxon>
        <taxon>Tracheophyta</taxon>
        <taxon>Spermatophyta</taxon>
        <taxon>Magnoliopsida</taxon>
        <taxon>eudicotyledons</taxon>
        <taxon>Gunneridae</taxon>
        <taxon>Pentapetalae</taxon>
        <taxon>rosids</taxon>
        <taxon>fabids</taxon>
        <taxon>Fabales</taxon>
        <taxon>Fabaceae</taxon>
        <taxon>Papilionoideae</taxon>
        <taxon>50 kb inversion clade</taxon>
        <taxon>NPAAA clade</taxon>
        <taxon>Hologalegina</taxon>
        <taxon>IRL clade</taxon>
        <taxon>Trifolieae</taxon>
        <taxon>Trifolium</taxon>
    </lineage>
</organism>
<name>A0A392QSR0_9FABA</name>
<dbReference type="Proteomes" id="UP000265520">
    <property type="component" value="Unassembled WGS sequence"/>
</dbReference>
<dbReference type="AlphaFoldDB" id="A0A392QSR0"/>
<protein>
    <submittedName>
        <fullName evidence="1">Uncharacterized protein</fullName>
    </submittedName>
</protein>
<accession>A0A392QSR0</accession>